<dbReference type="Proteomes" id="UP001054854">
    <property type="component" value="Unassembled WGS sequence"/>
</dbReference>
<protein>
    <submittedName>
        <fullName evidence="2">Uncharacterized protein</fullName>
    </submittedName>
</protein>
<keyword evidence="3" id="KW-1185">Reference proteome</keyword>
<comment type="caution">
    <text evidence="2">The sequence shown here is derived from an EMBL/GenBank/DDBJ whole genome shotgun (WGS) entry which is preliminary data.</text>
</comment>
<reference evidence="2" key="1">
    <citation type="submission" date="2024-05" db="EMBL/GenBank/DDBJ databases">
        <title>Whole genome shotgun sequence of Streptomyces hygroscopicus NBRC 113678.</title>
        <authorList>
            <person name="Komaki H."/>
            <person name="Tamura T."/>
        </authorList>
    </citation>
    <scope>NUCLEOTIDE SEQUENCE</scope>
    <source>
        <strain evidence="2">N11-34</strain>
    </source>
</reference>
<dbReference type="EMBL" id="BNEK01000005">
    <property type="protein sequence ID" value="GHJ33784.1"/>
    <property type="molecule type" value="Genomic_DNA"/>
</dbReference>
<evidence type="ECO:0000256" key="1">
    <source>
        <dbReference type="SAM" id="MobiDB-lite"/>
    </source>
</evidence>
<accession>A0ABQ3UDV1</accession>
<organism evidence="2 3">
    <name type="scientific">Streptomyces hygroscopicus</name>
    <dbReference type="NCBI Taxonomy" id="1912"/>
    <lineage>
        <taxon>Bacteria</taxon>
        <taxon>Bacillati</taxon>
        <taxon>Actinomycetota</taxon>
        <taxon>Actinomycetes</taxon>
        <taxon>Kitasatosporales</taxon>
        <taxon>Streptomycetaceae</taxon>
        <taxon>Streptomyces</taxon>
        <taxon>Streptomyces violaceusniger group</taxon>
    </lineage>
</organism>
<evidence type="ECO:0000313" key="3">
    <source>
        <dbReference type="Proteomes" id="UP001054854"/>
    </source>
</evidence>
<proteinExistence type="predicted"/>
<gene>
    <name evidence="2" type="ORF">TPA0910_82170</name>
</gene>
<feature type="region of interest" description="Disordered" evidence="1">
    <location>
        <begin position="30"/>
        <end position="119"/>
    </location>
</feature>
<evidence type="ECO:0000313" key="2">
    <source>
        <dbReference type="EMBL" id="GHJ33784.1"/>
    </source>
</evidence>
<sequence>MTDSSPGEEPVPDVGPFALYAPDLRRAMTVPRRRRRGAARRGPGCPGEYRTDAFRPPAGATDPLSGVRTPKPTGNFASPRPAGTGNATSTAAVLDRRHGGRTAVRPLLSDQPRADRRPV</sequence>
<name>A0ABQ3UDV1_STRHY</name>